<keyword evidence="3" id="KW-1185">Reference proteome</keyword>
<evidence type="ECO:0000313" key="2">
    <source>
        <dbReference type="EMBL" id="QHO63182.1"/>
    </source>
</evidence>
<evidence type="ECO:0000256" key="1">
    <source>
        <dbReference type="SAM" id="Phobius"/>
    </source>
</evidence>
<organism evidence="2 3">
    <name type="scientific">Candidatus Chazhemtobacterium aquaticus</name>
    <dbReference type="NCBI Taxonomy" id="2715735"/>
    <lineage>
        <taxon>Bacteria</taxon>
        <taxon>Candidatus Chazhemtobacteraceae</taxon>
        <taxon>Candidatus Chazhemtobacterium</taxon>
    </lineage>
</organism>
<name>A0A857NB77_9BACT</name>
<keyword evidence="1" id="KW-0812">Transmembrane</keyword>
<dbReference type="EMBL" id="CP047901">
    <property type="protein sequence ID" value="QHO63182.1"/>
    <property type="molecule type" value="Genomic_DNA"/>
</dbReference>
<dbReference type="KEGG" id="caqa:MICH65_0201"/>
<reference evidence="3" key="1">
    <citation type="journal article" date="2020" name="Microorganisms">
        <title>Complete Genome of a Member of a New Bacterial Lineage in the Microgenomates Group Reveals an Unusual Nucleotide Composition Disparity Between Two Strands of DNA and Limited Metabolic Potential.</title>
        <authorList>
            <person name="Kadnikov V.V."/>
            <person name="Mardanov A.V."/>
            <person name="Beletsky A.V."/>
            <person name="Karnachuk O.V."/>
            <person name="Ravin N.V."/>
        </authorList>
    </citation>
    <scope>NUCLEOTIDE SEQUENCE [LARGE SCALE GENOMIC DNA]</scope>
</reference>
<feature type="transmembrane region" description="Helical" evidence="1">
    <location>
        <begin position="39"/>
        <end position="63"/>
    </location>
</feature>
<keyword evidence="1" id="KW-0472">Membrane</keyword>
<keyword evidence="1" id="KW-1133">Transmembrane helix</keyword>
<feature type="transmembrane region" description="Helical" evidence="1">
    <location>
        <begin position="83"/>
        <end position="105"/>
    </location>
</feature>
<gene>
    <name evidence="2" type="ORF">MICH65_0201</name>
</gene>
<protein>
    <submittedName>
        <fullName evidence="2">Uncharacterized protein</fullName>
    </submittedName>
</protein>
<sequence length="112" mass="11773">MLLAQADITNVPNPATNFTDPATWNIAGLLTGGTGSFNLVNLAFFLVGFVFFSNLVIAAVTYIMSEGSPDNVSKANSRFTTGLIGLIVVFASFVIVRLVAALFSLDASVPIN</sequence>
<dbReference type="RefSeq" id="WP_161931576.1">
    <property type="nucleotide sequence ID" value="NZ_CP047901.1"/>
</dbReference>
<dbReference type="Proteomes" id="UP000463983">
    <property type="component" value="Chromosome"/>
</dbReference>
<evidence type="ECO:0000313" key="3">
    <source>
        <dbReference type="Proteomes" id="UP000463983"/>
    </source>
</evidence>
<dbReference type="AlphaFoldDB" id="A0A857NB77"/>
<accession>A0A857NB77</accession>
<proteinExistence type="predicted"/>